<dbReference type="Pfam" id="PF00440">
    <property type="entry name" value="TetR_N"/>
    <property type="match status" value="1"/>
</dbReference>
<dbReference type="GO" id="GO:0000976">
    <property type="term" value="F:transcription cis-regulatory region binding"/>
    <property type="evidence" value="ECO:0007669"/>
    <property type="project" value="TreeGrafter"/>
</dbReference>
<accession>A0A2S5ZXF4</accession>
<feature type="domain" description="HTH tetR-type" evidence="6">
    <location>
        <begin position="22"/>
        <end position="82"/>
    </location>
</feature>
<dbReference type="InterPro" id="IPR036271">
    <property type="entry name" value="Tet_transcr_reg_TetR-rel_C_sf"/>
</dbReference>
<evidence type="ECO:0000256" key="5">
    <source>
        <dbReference type="SAM" id="MobiDB-lite"/>
    </source>
</evidence>
<dbReference type="InterPro" id="IPR004111">
    <property type="entry name" value="Repressor_TetR_C"/>
</dbReference>
<dbReference type="Gene3D" id="1.10.357.10">
    <property type="entry name" value="Tetracycline Repressor, domain 2"/>
    <property type="match status" value="1"/>
</dbReference>
<dbReference type="InterPro" id="IPR050109">
    <property type="entry name" value="HTH-type_TetR-like_transc_reg"/>
</dbReference>
<keyword evidence="8" id="KW-1185">Reference proteome</keyword>
<evidence type="ECO:0000256" key="4">
    <source>
        <dbReference type="PROSITE-ProRule" id="PRU00335"/>
    </source>
</evidence>
<dbReference type="PROSITE" id="PS50977">
    <property type="entry name" value="HTH_TETR_2"/>
    <property type="match status" value="1"/>
</dbReference>
<dbReference type="SUPFAM" id="SSF46689">
    <property type="entry name" value="Homeodomain-like"/>
    <property type="match status" value="1"/>
</dbReference>
<dbReference type="InterPro" id="IPR001647">
    <property type="entry name" value="HTH_TetR"/>
</dbReference>
<dbReference type="InterPro" id="IPR009057">
    <property type="entry name" value="Homeodomain-like_sf"/>
</dbReference>
<feature type="region of interest" description="Disordered" evidence="5">
    <location>
        <begin position="1"/>
        <end position="20"/>
    </location>
</feature>
<dbReference type="PANTHER" id="PTHR30055">
    <property type="entry name" value="HTH-TYPE TRANSCRIPTIONAL REGULATOR RUTR"/>
    <property type="match status" value="1"/>
</dbReference>
<evidence type="ECO:0000256" key="2">
    <source>
        <dbReference type="ARBA" id="ARBA00023125"/>
    </source>
</evidence>
<proteinExistence type="predicted"/>
<reference evidence="7 8" key="1">
    <citation type="submission" date="2018-02" db="EMBL/GenBank/DDBJ databases">
        <title>8 Nocardia nova and 1 Nocardia cyriacigeorgica strain used for evolution to TMP-SMX.</title>
        <authorList>
            <person name="Mehta H."/>
            <person name="Weng J."/>
            <person name="Shamoo Y."/>
        </authorList>
    </citation>
    <scope>NUCLEOTIDE SEQUENCE [LARGE SCALE GENOMIC DNA]</scope>
    <source>
        <strain evidence="7 8">BAA2227</strain>
    </source>
</reference>
<evidence type="ECO:0000256" key="3">
    <source>
        <dbReference type="ARBA" id="ARBA00023163"/>
    </source>
</evidence>
<dbReference type="Pfam" id="PF02909">
    <property type="entry name" value="TetR_C_1"/>
    <property type="match status" value="1"/>
</dbReference>
<dbReference type="SUPFAM" id="SSF48498">
    <property type="entry name" value="Tetracyclin repressor-like, C-terminal domain"/>
    <property type="match status" value="1"/>
</dbReference>
<evidence type="ECO:0000256" key="1">
    <source>
        <dbReference type="ARBA" id="ARBA00023015"/>
    </source>
</evidence>
<dbReference type="PRINTS" id="PR00455">
    <property type="entry name" value="HTHTETR"/>
</dbReference>
<evidence type="ECO:0000313" key="7">
    <source>
        <dbReference type="EMBL" id="PPJ22549.1"/>
    </source>
</evidence>
<dbReference type="EMBL" id="PSZD01000029">
    <property type="protein sequence ID" value="PPJ22549.1"/>
    <property type="molecule type" value="Genomic_DNA"/>
</dbReference>
<dbReference type="GO" id="GO:0003700">
    <property type="term" value="F:DNA-binding transcription factor activity"/>
    <property type="evidence" value="ECO:0007669"/>
    <property type="project" value="TreeGrafter"/>
</dbReference>
<dbReference type="Gene3D" id="1.10.10.60">
    <property type="entry name" value="Homeodomain-like"/>
    <property type="match status" value="1"/>
</dbReference>
<evidence type="ECO:0000259" key="6">
    <source>
        <dbReference type="PROSITE" id="PS50977"/>
    </source>
</evidence>
<evidence type="ECO:0000313" key="8">
    <source>
        <dbReference type="Proteomes" id="UP000238356"/>
    </source>
</evidence>
<keyword evidence="2 4" id="KW-0238">DNA-binding</keyword>
<gene>
    <name evidence="7" type="ORF">C5F51_31070</name>
</gene>
<feature type="compositionally biased region" description="Polar residues" evidence="5">
    <location>
        <begin position="1"/>
        <end position="17"/>
    </location>
</feature>
<dbReference type="Proteomes" id="UP000238356">
    <property type="component" value="Unassembled WGS sequence"/>
</dbReference>
<organism evidence="7 8">
    <name type="scientific">Nocardia nova</name>
    <dbReference type="NCBI Taxonomy" id="37330"/>
    <lineage>
        <taxon>Bacteria</taxon>
        <taxon>Bacillati</taxon>
        <taxon>Actinomycetota</taxon>
        <taxon>Actinomycetes</taxon>
        <taxon>Mycobacteriales</taxon>
        <taxon>Nocardiaceae</taxon>
        <taxon>Nocardia</taxon>
    </lineage>
</organism>
<dbReference type="GO" id="GO:0045892">
    <property type="term" value="P:negative regulation of DNA-templated transcription"/>
    <property type="evidence" value="ECO:0007669"/>
    <property type="project" value="InterPro"/>
</dbReference>
<sequence>MLAVETSCQDGRVSTRTGRPPRLSRAQIVAAARELIETHGVQALTMRRLATELGATPMALYHHVPDKDALLLLLLDDVATGAVHPPLPDDPGERLIVAARAMHDILAPVPWITEVLTADDLLSPAALWYPETILDAAMDAGLDAERAVHAYRTIWYYTAGEILIRAAARRRRDDDRPVFRERVFADIDAGELPRLAAVADRWGALTAADTYEEGLRALVDGLLPAR</sequence>
<dbReference type="AlphaFoldDB" id="A0A2S5ZXF4"/>
<comment type="caution">
    <text evidence="7">The sequence shown here is derived from an EMBL/GenBank/DDBJ whole genome shotgun (WGS) entry which is preliminary data.</text>
</comment>
<protein>
    <submittedName>
        <fullName evidence="7">TetR/AcrR family transcriptional regulator</fullName>
    </submittedName>
</protein>
<feature type="DNA-binding region" description="H-T-H motif" evidence="4">
    <location>
        <begin position="45"/>
        <end position="64"/>
    </location>
</feature>
<keyword evidence="3" id="KW-0804">Transcription</keyword>
<name>A0A2S5ZXF4_9NOCA</name>
<dbReference type="PANTHER" id="PTHR30055:SF151">
    <property type="entry name" value="TRANSCRIPTIONAL REGULATORY PROTEIN"/>
    <property type="match status" value="1"/>
</dbReference>
<keyword evidence="1" id="KW-0805">Transcription regulation</keyword>